<protein>
    <submittedName>
        <fullName evidence="4">Nucleoside deaminase</fullName>
    </submittedName>
</protein>
<dbReference type="RefSeq" id="WP_209532088.1">
    <property type="nucleotide sequence ID" value="NZ_JAEEGA010000021.1"/>
</dbReference>
<organism evidence="4 5">
    <name type="scientific">Vagococcus allomyrinae</name>
    <dbReference type="NCBI Taxonomy" id="2794353"/>
    <lineage>
        <taxon>Bacteria</taxon>
        <taxon>Bacillati</taxon>
        <taxon>Bacillota</taxon>
        <taxon>Bacilli</taxon>
        <taxon>Lactobacillales</taxon>
        <taxon>Enterococcaceae</taxon>
        <taxon>Vagococcus</taxon>
    </lineage>
</organism>
<dbReference type="PROSITE" id="PS00903">
    <property type="entry name" value="CYT_DCMP_DEAMINASES_1"/>
    <property type="match status" value="1"/>
</dbReference>
<dbReference type="CDD" id="cd01285">
    <property type="entry name" value="nucleoside_deaminase"/>
    <property type="match status" value="1"/>
</dbReference>
<comment type="caution">
    <text evidence="4">The sequence shown here is derived from an EMBL/GenBank/DDBJ whole genome shotgun (WGS) entry which is preliminary data.</text>
</comment>
<proteinExistence type="predicted"/>
<dbReference type="PANTHER" id="PTHR11079">
    <property type="entry name" value="CYTOSINE DEAMINASE FAMILY MEMBER"/>
    <property type="match status" value="1"/>
</dbReference>
<name>A0A940P956_9ENTE</name>
<sequence>MTSHETYLTRCIELSQQARDHGNTPFGALLVNQHGEIILEQENIEITEKVCTGHAETTLVQRASHLYSKEELASCLLYTTAEPCAMCTGAIYWSNVGTIVYGMTEKRLLALTGDDDQNPTFDLPCREVLARGQKEVTVIGPFPELELAIAAVHQGYWG</sequence>
<dbReference type="GO" id="GO:0016787">
    <property type="term" value="F:hydrolase activity"/>
    <property type="evidence" value="ECO:0007669"/>
    <property type="project" value="InterPro"/>
</dbReference>
<evidence type="ECO:0000313" key="5">
    <source>
        <dbReference type="Proteomes" id="UP000674938"/>
    </source>
</evidence>
<accession>A0A940P956</accession>
<dbReference type="Gene3D" id="3.40.140.10">
    <property type="entry name" value="Cytidine Deaminase, domain 2"/>
    <property type="match status" value="1"/>
</dbReference>
<evidence type="ECO:0000313" key="4">
    <source>
        <dbReference type="EMBL" id="MBP1044029.1"/>
    </source>
</evidence>
<dbReference type="Pfam" id="PF00383">
    <property type="entry name" value="dCMP_cyt_deam_1"/>
    <property type="match status" value="1"/>
</dbReference>
<reference evidence="4" key="1">
    <citation type="submission" date="2020-12" db="EMBL/GenBank/DDBJ databases">
        <title>Vagococcus allomyrinae sp. nov. and Enterococcus lavae sp. nov., isolated from the larvae of Allomyrina dichotoma.</title>
        <authorList>
            <person name="Lee S.D."/>
        </authorList>
    </citation>
    <scope>NUCLEOTIDE SEQUENCE</scope>
    <source>
        <strain evidence="4">BWB3-3</strain>
    </source>
</reference>
<gene>
    <name evidence="4" type="ORF">I6N95_23755</name>
</gene>
<keyword evidence="5" id="KW-1185">Reference proteome</keyword>
<evidence type="ECO:0000256" key="1">
    <source>
        <dbReference type="ARBA" id="ARBA00022723"/>
    </source>
</evidence>
<dbReference type="Proteomes" id="UP000674938">
    <property type="component" value="Unassembled WGS sequence"/>
</dbReference>
<dbReference type="SUPFAM" id="SSF53927">
    <property type="entry name" value="Cytidine deaminase-like"/>
    <property type="match status" value="1"/>
</dbReference>
<dbReference type="EMBL" id="JAEEGA010000021">
    <property type="protein sequence ID" value="MBP1044029.1"/>
    <property type="molecule type" value="Genomic_DNA"/>
</dbReference>
<keyword evidence="1" id="KW-0479">Metal-binding</keyword>
<dbReference type="GO" id="GO:0008270">
    <property type="term" value="F:zinc ion binding"/>
    <property type="evidence" value="ECO:0007669"/>
    <property type="project" value="InterPro"/>
</dbReference>
<dbReference type="InterPro" id="IPR002125">
    <property type="entry name" value="CMP_dCMP_dom"/>
</dbReference>
<dbReference type="PROSITE" id="PS51747">
    <property type="entry name" value="CYT_DCMP_DEAMINASES_2"/>
    <property type="match status" value="1"/>
</dbReference>
<dbReference type="PANTHER" id="PTHR11079:SF162">
    <property type="entry name" value="RIBOFLAVIN BIOSYNTHESIS PROTEIN PYRD, CHLOROPLASTIC"/>
    <property type="match status" value="1"/>
</dbReference>
<evidence type="ECO:0000259" key="3">
    <source>
        <dbReference type="PROSITE" id="PS51747"/>
    </source>
</evidence>
<dbReference type="InterPro" id="IPR016192">
    <property type="entry name" value="APOBEC/CMP_deaminase_Zn-bd"/>
</dbReference>
<dbReference type="AlphaFoldDB" id="A0A940P956"/>
<feature type="domain" description="CMP/dCMP-type deaminase" evidence="3">
    <location>
        <begin position="2"/>
        <end position="116"/>
    </location>
</feature>
<dbReference type="InterPro" id="IPR016193">
    <property type="entry name" value="Cytidine_deaminase-like"/>
</dbReference>
<evidence type="ECO:0000256" key="2">
    <source>
        <dbReference type="ARBA" id="ARBA00022833"/>
    </source>
</evidence>
<keyword evidence="2" id="KW-0862">Zinc</keyword>